<comment type="subcellular location">
    <subcellularLocation>
        <location evidence="1">Cell membrane</location>
        <topology evidence="1">Multi-pass membrane protein</topology>
    </subcellularLocation>
</comment>
<feature type="domain" description="RDD" evidence="7">
    <location>
        <begin position="25"/>
        <end position="178"/>
    </location>
</feature>
<evidence type="ECO:0000256" key="2">
    <source>
        <dbReference type="ARBA" id="ARBA00022475"/>
    </source>
</evidence>
<dbReference type="EMBL" id="CP051627">
    <property type="protein sequence ID" value="UPT21236.1"/>
    <property type="molecule type" value="Genomic_DNA"/>
</dbReference>
<gene>
    <name evidence="8" type="ORF">FOF52_09915</name>
</gene>
<evidence type="ECO:0000259" key="7">
    <source>
        <dbReference type="Pfam" id="PF06271"/>
    </source>
</evidence>
<protein>
    <submittedName>
        <fullName evidence="8">RDD family protein</fullName>
    </submittedName>
</protein>
<feature type="transmembrane region" description="Helical" evidence="6">
    <location>
        <begin position="74"/>
        <end position="97"/>
    </location>
</feature>
<reference evidence="8 9" key="1">
    <citation type="submission" date="2020-04" db="EMBL/GenBank/DDBJ databases">
        <title>Thermobifida alba genome sequencing and assembly.</title>
        <authorList>
            <person name="Luzics S."/>
            <person name="Horvath B."/>
            <person name="Nagy I."/>
            <person name="Toth A."/>
            <person name="Nagy I."/>
            <person name="Kukolya J."/>
        </authorList>
    </citation>
    <scope>NUCLEOTIDE SEQUENCE [LARGE SCALE GENOMIC DNA]</scope>
    <source>
        <strain evidence="8 9">DSM 43795</strain>
    </source>
</reference>
<dbReference type="InterPro" id="IPR051791">
    <property type="entry name" value="Pra-immunoreactive"/>
</dbReference>
<dbReference type="Pfam" id="PF06271">
    <property type="entry name" value="RDD"/>
    <property type="match status" value="1"/>
</dbReference>
<dbReference type="InterPro" id="IPR010432">
    <property type="entry name" value="RDD"/>
</dbReference>
<sequence>MPPPQPGGTFPAPVPPPGAGPYRPASWGQRALARLLDSLFVSIPLGTVLFFAWLFWLFFAVLAGRTLEGADTGAMIFASVCGFLVCAAYDAVCLRVWGRTPGKMIVKIVVVPDPGAGRPDRIPLDAVMVRAALYWLPFLVVWTPLWVQVLVNGLWLVPFALWPLWDLPKQQAVHDKIVRTVVLRQN</sequence>
<keyword evidence="5 6" id="KW-0472">Membrane</keyword>
<dbReference type="PANTHER" id="PTHR36115">
    <property type="entry name" value="PROLINE-RICH ANTIGEN HOMOLOG-RELATED"/>
    <property type="match status" value="1"/>
</dbReference>
<dbReference type="Proteomes" id="UP000832041">
    <property type="component" value="Chromosome"/>
</dbReference>
<dbReference type="PANTHER" id="PTHR36115:SF6">
    <property type="entry name" value="PROLINE-RICH ANTIGEN HOMOLOG"/>
    <property type="match status" value="1"/>
</dbReference>
<feature type="transmembrane region" description="Helical" evidence="6">
    <location>
        <begin position="131"/>
        <end position="157"/>
    </location>
</feature>
<evidence type="ECO:0000313" key="9">
    <source>
        <dbReference type="Proteomes" id="UP000832041"/>
    </source>
</evidence>
<name>A0ABY4L0M7_THEAE</name>
<feature type="transmembrane region" description="Helical" evidence="6">
    <location>
        <begin position="39"/>
        <end position="62"/>
    </location>
</feature>
<proteinExistence type="predicted"/>
<keyword evidence="2" id="KW-1003">Cell membrane</keyword>
<accession>A0ABY4L0M7</accession>
<keyword evidence="9" id="KW-1185">Reference proteome</keyword>
<evidence type="ECO:0000313" key="8">
    <source>
        <dbReference type="EMBL" id="UPT21236.1"/>
    </source>
</evidence>
<evidence type="ECO:0000256" key="6">
    <source>
        <dbReference type="SAM" id="Phobius"/>
    </source>
</evidence>
<evidence type="ECO:0000256" key="3">
    <source>
        <dbReference type="ARBA" id="ARBA00022692"/>
    </source>
</evidence>
<organism evidence="8 9">
    <name type="scientific">Thermobifida alba</name>
    <name type="common">Thermomonospora alba</name>
    <dbReference type="NCBI Taxonomy" id="53522"/>
    <lineage>
        <taxon>Bacteria</taxon>
        <taxon>Bacillati</taxon>
        <taxon>Actinomycetota</taxon>
        <taxon>Actinomycetes</taxon>
        <taxon>Streptosporangiales</taxon>
        <taxon>Nocardiopsidaceae</taxon>
        <taxon>Thermobifida</taxon>
    </lineage>
</organism>
<keyword evidence="3 6" id="KW-0812">Transmembrane</keyword>
<keyword evidence="4 6" id="KW-1133">Transmembrane helix</keyword>
<evidence type="ECO:0000256" key="1">
    <source>
        <dbReference type="ARBA" id="ARBA00004651"/>
    </source>
</evidence>
<evidence type="ECO:0000256" key="4">
    <source>
        <dbReference type="ARBA" id="ARBA00022989"/>
    </source>
</evidence>
<evidence type="ECO:0000256" key="5">
    <source>
        <dbReference type="ARBA" id="ARBA00023136"/>
    </source>
</evidence>